<comment type="caution">
    <text evidence="3">The sequence shown here is derived from an EMBL/GenBank/DDBJ whole genome shotgun (WGS) entry which is preliminary data.</text>
</comment>
<evidence type="ECO:0000256" key="1">
    <source>
        <dbReference type="PIRSR" id="PIRSR613078-1"/>
    </source>
</evidence>
<name>A0A5C4N0J4_9RHOB</name>
<dbReference type="InterPro" id="IPR029033">
    <property type="entry name" value="His_PPase_superfam"/>
</dbReference>
<dbReference type="InterPro" id="IPR001345">
    <property type="entry name" value="PG/BPGM_mutase_AS"/>
</dbReference>
<dbReference type="PROSITE" id="PS00175">
    <property type="entry name" value="PG_MUTASE"/>
    <property type="match status" value="1"/>
</dbReference>
<organism evidence="3 4">
    <name type="scientific">Rubellimicrobium rubrum</name>
    <dbReference type="NCBI Taxonomy" id="2585369"/>
    <lineage>
        <taxon>Bacteria</taxon>
        <taxon>Pseudomonadati</taxon>
        <taxon>Pseudomonadota</taxon>
        <taxon>Alphaproteobacteria</taxon>
        <taxon>Rhodobacterales</taxon>
        <taxon>Roseobacteraceae</taxon>
        <taxon>Rubellimicrobium</taxon>
    </lineage>
</organism>
<dbReference type="PANTHER" id="PTHR48100">
    <property type="entry name" value="BROAD-SPECIFICITY PHOSPHATASE YOR283W-RELATED"/>
    <property type="match status" value="1"/>
</dbReference>
<keyword evidence="4" id="KW-1185">Reference proteome</keyword>
<dbReference type="InterPro" id="IPR050275">
    <property type="entry name" value="PGM_Phosphatase"/>
</dbReference>
<gene>
    <name evidence="3" type="ORF">FHG66_07305</name>
</gene>
<dbReference type="GO" id="GO:0016791">
    <property type="term" value="F:phosphatase activity"/>
    <property type="evidence" value="ECO:0007669"/>
    <property type="project" value="TreeGrafter"/>
</dbReference>
<proteinExistence type="predicted"/>
<evidence type="ECO:0000313" key="3">
    <source>
        <dbReference type="EMBL" id="TNC50776.1"/>
    </source>
</evidence>
<dbReference type="Proteomes" id="UP000305887">
    <property type="component" value="Unassembled WGS sequence"/>
</dbReference>
<protein>
    <submittedName>
        <fullName evidence="3">Histidine phosphatase family protein</fullName>
    </submittedName>
</protein>
<feature type="binding site" evidence="2">
    <location>
        <position position="65"/>
    </location>
    <ligand>
        <name>substrate</name>
    </ligand>
</feature>
<dbReference type="CDD" id="cd07067">
    <property type="entry name" value="HP_PGM_like"/>
    <property type="match status" value="1"/>
</dbReference>
<dbReference type="Pfam" id="PF00300">
    <property type="entry name" value="His_Phos_1"/>
    <property type="match status" value="1"/>
</dbReference>
<feature type="binding site" evidence="2">
    <location>
        <begin position="11"/>
        <end position="18"/>
    </location>
    <ligand>
        <name>substrate</name>
    </ligand>
</feature>
<evidence type="ECO:0000256" key="2">
    <source>
        <dbReference type="PIRSR" id="PIRSR613078-2"/>
    </source>
</evidence>
<dbReference type="AlphaFoldDB" id="A0A5C4N0J4"/>
<reference evidence="3 4" key="1">
    <citation type="submission" date="2019-06" db="EMBL/GenBank/DDBJ databases">
        <title>YIM 131921 draft genome.</title>
        <authorList>
            <person name="Jiang L."/>
        </authorList>
    </citation>
    <scope>NUCLEOTIDE SEQUENCE [LARGE SCALE GENOMIC DNA]</scope>
    <source>
        <strain evidence="3 4">YIM 131921</strain>
    </source>
</reference>
<feature type="active site" description="Tele-phosphohistidine intermediate" evidence="1">
    <location>
        <position position="12"/>
    </location>
</feature>
<dbReference type="SMART" id="SM00855">
    <property type="entry name" value="PGAM"/>
    <property type="match status" value="1"/>
</dbReference>
<dbReference type="EMBL" id="VDFU01000006">
    <property type="protein sequence ID" value="TNC50776.1"/>
    <property type="molecule type" value="Genomic_DNA"/>
</dbReference>
<dbReference type="PIRSF" id="PIRSF000709">
    <property type="entry name" value="6PFK_2-Ptase"/>
    <property type="match status" value="1"/>
</dbReference>
<dbReference type="OrthoDB" id="9781415at2"/>
<dbReference type="RefSeq" id="WP_139076097.1">
    <property type="nucleotide sequence ID" value="NZ_VDFU01000006.1"/>
</dbReference>
<dbReference type="Gene3D" id="3.40.50.1240">
    <property type="entry name" value="Phosphoglycerate mutase-like"/>
    <property type="match status" value="1"/>
</dbReference>
<feature type="active site" description="Proton donor/acceptor" evidence="1">
    <location>
        <position position="89"/>
    </location>
</feature>
<dbReference type="InterPro" id="IPR013078">
    <property type="entry name" value="His_Pase_superF_clade-1"/>
</dbReference>
<sequence length="212" mass="22750">MPIRPELLLLRHGETEWNRQGRFQGAADSDLTSVGRVQAQAMGHLLKTLSVSALSHGARTSPQGRASATAQIALEPLGLTPRTDPRLVEIGMGDWTGLSRPEIDERWPGPQHESLFGFYARCPRGESLTEVAQRAQGVLDDQTGPLVIVTHGVTLRILCALALKRPLSFGGDLALRQGCVVRIAGDRLEILTPAAFALPADPTPDNTSPRGG</sequence>
<dbReference type="SUPFAM" id="SSF53254">
    <property type="entry name" value="Phosphoglycerate mutase-like"/>
    <property type="match status" value="1"/>
</dbReference>
<evidence type="ECO:0000313" key="4">
    <source>
        <dbReference type="Proteomes" id="UP000305887"/>
    </source>
</evidence>
<accession>A0A5C4N0J4</accession>